<protein>
    <submittedName>
        <fullName evidence="1">Uncharacterized protein</fullName>
    </submittedName>
</protein>
<accession>A0ACC0FUH6</accession>
<name>A0ACC0FUH6_9ERIC</name>
<reference evidence="1 2" key="1">
    <citation type="journal article" date="2022" name="Plant J.">
        <title>Chromosome-level genome of Camellia lanceoleosa provides a valuable resource for understanding genome evolution and self-incompatibility.</title>
        <authorList>
            <person name="Gong W."/>
            <person name="Xiao S."/>
            <person name="Wang L."/>
            <person name="Liao Z."/>
            <person name="Chang Y."/>
            <person name="Mo W."/>
            <person name="Hu G."/>
            <person name="Li W."/>
            <person name="Zhao G."/>
            <person name="Zhu H."/>
            <person name="Hu X."/>
            <person name="Ji K."/>
            <person name="Xiang X."/>
            <person name="Song Q."/>
            <person name="Yuan D."/>
            <person name="Jin S."/>
            <person name="Zhang L."/>
        </authorList>
    </citation>
    <scope>NUCLEOTIDE SEQUENCE [LARGE SCALE GENOMIC DNA]</scope>
    <source>
        <strain evidence="1">SQ_2022a</strain>
    </source>
</reference>
<evidence type="ECO:0000313" key="1">
    <source>
        <dbReference type="EMBL" id="KAI7992420.1"/>
    </source>
</evidence>
<dbReference type="EMBL" id="CM045770">
    <property type="protein sequence ID" value="KAI7992420.1"/>
    <property type="molecule type" value="Genomic_DNA"/>
</dbReference>
<organism evidence="1 2">
    <name type="scientific">Camellia lanceoleosa</name>
    <dbReference type="NCBI Taxonomy" id="1840588"/>
    <lineage>
        <taxon>Eukaryota</taxon>
        <taxon>Viridiplantae</taxon>
        <taxon>Streptophyta</taxon>
        <taxon>Embryophyta</taxon>
        <taxon>Tracheophyta</taxon>
        <taxon>Spermatophyta</taxon>
        <taxon>Magnoliopsida</taxon>
        <taxon>eudicotyledons</taxon>
        <taxon>Gunneridae</taxon>
        <taxon>Pentapetalae</taxon>
        <taxon>asterids</taxon>
        <taxon>Ericales</taxon>
        <taxon>Theaceae</taxon>
        <taxon>Camellia</taxon>
    </lineage>
</organism>
<sequence length="66" mass="7303">MLLTITDVQESKAKDDHFCLLENNVTGLVGACDRPELVLYCTTATFATAMCNIVPAMFFLMAWILS</sequence>
<evidence type="ECO:0000313" key="2">
    <source>
        <dbReference type="Proteomes" id="UP001060215"/>
    </source>
</evidence>
<keyword evidence="2" id="KW-1185">Reference proteome</keyword>
<dbReference type="Proteomes" id="UP001060215">
    <property type="component" value="Chromosome 13"/>
</dbReference>
<comment type="caution">
    <text evidence="1">The sequence shown here is derived from an EMBL/GenBank/DDBJ whole genome shotgun (WGS) entry which is preliminary data.</text>
</comment>
<gene>
    <name evidence="1" type="ORF">LOK49_LG12G03062</name>
</gene>
<proteinExistence type="predicted"/>